<keyword evidence="2" id="KW-0472">Membrane</keyword>
<keyword evidence="2" id="KW-0812">Transmembrane</keyword>
<keyword evidence="2" id="KW-1133">Transmembrane helix</keyword>
<protein>
    <submittedName>
        <fullName evidence="3">Uncharacterized protein</fullName>
    </submittedName>
</protein>
<comment type="caution">
    <text evidence="3">The sequence shown here is derived from an EMBL/GenBank/DDBJ whole genome shotgun (WGS) entry which is preliminary data.</text>
</comment>
<name>A0AAE3A4I4_9FIRM</name>
<evidence type="ECO:0000256" key="2">
    <source>
        <dbReference type="SAM" id="Phobius"/>
    </source>
</evidence>
<dbReference type="Proteomes" id="UP001197795">
    <property type="component" value="Unassembled WGS sequence"/>
</dbReference>
<evidence type="ECO:0000313" key="3">
    <source>
        <dbReference type="EMBL" id="MCC2120953.1"/>
    </source>
</evidence>
<dbReference type="AlphaFoldDB" id="A0AAE3A4I4"/>
<gene>
    <name evidence="3" type="ORF">LKD75_15410</name>
</gene>
<reference evidence="3 4" key="1">
    <citation type="submission" date="2021-10" db="EMBL/GenBank/DDBJ databases">
        <title>Anaerobic single-cell dispensing facilitates the cultivation of human gut bacteria.</title>
        <authorList>
            <person name="Afrizal A."/>
        </authorList>
    </citation>
    <scope>NUCLEOTIDE SEQUENCE [LARGE SCALE GENOMIC DNA]</scope>
    <source>
        <strain evidence="3 4">CLA-AA-H273</strain>
    </source>
</reference>
<sequence>MDIRDLKRECNDLIDELETLQQTDAKLDLRIQELQNCLEKTSIPEAVTDLPRLPHIVKMEDEETEGIISETVVEEKVIEEKEEVSQNEPSEPLENLREKKEEENPWKEMDQQRFPADTVIIYESSNLENTIVRVIKIIAFCGILCGIMVSVIMLAMGM</sequence>
<feature type="compositionally biased region" description="Basic and acidic residues" evidence="1">
    <location>
        <begin position="94"/>
        <end position="108"/>
    </location>
</feature>
<feature type="transmembrane region" description="Helical" evidence="2">
    <location>
        <begin position="134"/>
        <end position="156"/>
    </location>
</feature>
<evidence type="ECO:0000313" key="4">
    <source>
        <dbReference type="Proteomes" id="UP001197795"/>
    </source>
</evidence>
<proteinExistence type="predicted"/>
<keyword evidence="4" id="KW-1185">Reference proteome</keyword>
<feature type="region of interest" description="Disordered" evidence="1">
    <location>
        <begin position="78"/>
        <end position="108"/>
    </location>
</feature>
<evidence type="ECO:0000256" key="1">
    <source>
        <dbReference type="SAM" id="MobiDB-lite"/>
    </source>
</evidence>
<dbReference type="RefSeq" id="WP_227733811.1">
    <property type="nucleotide sequence ID" value="NZ_JAJEPV010000051.1"/>
</dbReference>
<dbReference type="EMBL" id="JAJEPV010000051">
    <property type="protein sequence ID" value="MCC2120953.1"/>
    <property type="molecule type" value="Genomic_DNA"/>
</dbReference>
<organism evidence="3 4">
    <name type="scientific">Waltera acetigignens</name>
    <dbReference type="NCBI Taxonomy" id="2981769"/>
    <lineage>
        <taxon>Bacteria</taxon>
        <taxon>Bacillati</taxon>
        <taxon>Bacillota</taxon>
        <taxon>Clostridia</taxon>
        <taxon>Lachnospirales</taxon>
        <taxon>Lachnospiraceae</taxon>
        <taxon>Waltera</taxon>
    </lineage>
</organism>
<accession>A0AAE3A4I4</accession>